<protein>
    <submittedName>
        <fullName evidence="1">Uncharacterized protein</fullName>
    </submittedName>
</protein>
<name>A0A6C0E5V2_9ZZZZ</name>
<reference evidence="1" key="1">
    <citation type="journal article" date="2020" name="Nature">
        <title>Giant virus diversity and host interactions through global metagenomics.</title>
        <authorList>
            <person name="Schulz F."/>
            <person name="Roux S."/>
            <person name="Paez-Espino D."/>
            <person name="Jungbluth S."/>
            <person name="Walsh D.A."/>
            <person name="Denef V.J."/>
            <person name="McMahon K.D."/>
            <person name="Konstantinidis K.T."/>
            <person name="Eloe-Fadrosh E.A."/>
            <person name="Kyrpides N.C."/>
            <person name="Woyke T."/>
        </authorList>
    </citation>
    <scope>NUCLEOTIDE SEQUENCE</scope>
    <source>
        <strain evidence="1">GVMAG-M-3300023179-150</strain>
    </source>
</reference>
<dbReference type="AlphaFoldDB" id="A0A6C0E5V2"/>
<dbReference type="EMBL" id="MN739746">
    <property type="protein sequence ID" value="QHT24546.1"/>
    <property type="molecule type" value="Genomic_DNA"/>
</dbReference>
<evidence type="ECO:0000313" key="1">
    <source>
        <dbReference type="EMBL" id="QHT24546.1"/>
    </source>
</evidence>
<accession>A0A6C0E5V2</accession>
<organism evidence="1">
    <name type="scientific">viral metagenome</name>
    <dbReference type="NCBI Taxonomy" id="1070528"/>
    <lineage>
        <taxon>unclassified sequences</taxon>
        <taxon>metagenomes</taxon>
        <taxon>organismal metagenomes</taxon>
    </lineage>
</organism>
<proteinExistence type="predicted"/>
<sequence length="110" mass="12973">MSITQLVNYGAQDIHLTGSHRITYFRINCNRHTNFAIDPIITTETYYIIKLTNSGMFRIKKVKRKIPNIFYKPNKINLQNIIDTYISDKDNLIFLMDDPTDLLEDYLNNL</sequence>